<accession>A0A0C9US60</accession>
<proteinExistence type="predicted"/>
<evidence type="ECO:0000313" key="2">
    <source>
        <dbReference type="Proteomes" id="UP000054279"/>
    </source>
</evidence>
<evidence type="ECO:0000313" key="1">
    <source>
        <dbReference type="EMBL" id="KIJ28050.1"/>
    </source>
</evidence>
<protein>
    <submittedName>
        <fullName evidence="1">Uncharacterized protein</fullName>
    </submittedName>
</protein>
<reference evidence="1 2" key="1">
    <citation type="submission" date="2014-06" db="EMBL/GenBank/DDBJ databases">
        <title>Evolutionary Origins and Diversification of the Mycorrhizal Mutualists.</title>
        <authorList>
            <consortium name="DOE Joint Genome Institute"/>
            <consortium name="Mycorrhizal Genomics Consortium"/>
            <person name="Kohler A."/>
            <person name="Kuo A."/>
            <person name="Nagy L.G."/>
            <person name="Floudas D."/>
            <person name="Copeland A."/>
            <person name="Barry K.W."/>
            <person name="Cichocki N."/>
            <person name="Veneault-Fourrey C."/>
            <person name="LaButti K."/>
            <person name="Lindquist E.A."/>
            <person name="Lipzen A."/>
            <person name="Lundell T."/>
            <person name="Morin E."/>
            <person name="Murat C."/>
            <person name="Riley R."/>
            <person name="Ohm R."/>
            <person name="Sun H."/>
            <person name="Tunlid A."/>
            <person name="Henrissat B."/>
            <person name="Grigoriev I.V."/>
            <person name="Hibbett D.S."/>
            <person name="Martin F."/>
        </authorList>
    </citation>
    <scope>NUCLEOTIDE SEQUENCE [LARGE SCALE GENOMIC DNA]</scope>
    <source>
        <strain evidence="1 2">SS14</strain>
    </source>
</reference>
<dbReference type="HOGENOM" id="CLU_2851192_0_0_1"/>
<dbReference type="Proteomes" id="UP000054279">
    <property type="component" value="Unassembled WGS sequence"/>
</dbReference>
<organism evidence="1 2">
    <name type="scientific">Sphaerobolus stellatus (strain SS14)</name>
    <dbReference type="NCBI Taxonomy" id="990650"/>
    <lineage>
        <taxon>Eukaryota</taxon>
        <taxon>Fungi</taxon>
        <taxon>Dikarya</taxon>
        <taxon>Basidiomycota</taxon>
        <taxon>Agaricomycotina</taxon>
        <taxon>Agaricomycetes</taxon>
        <taxon>Phallomycetidae</taxon>
        <taxon>Geastrales</taxon>
        <taxon>Sphaerobolaceae</taxon>
        <taxon>Sphaerobolus</taxon>
    </lineage>
</organism>
<gene>
    <name evidence="1" type="ORF">M422DRAFT_270739</name>
</gene>
<sequence>MVCYSFYVVIRGVYSGVCSENDIARKVMCSIPNQKLECLKRRADAINFFKDEVMLGKIAQIIPYA</sequence>
<name>A0A0C9US60_SPHS4</name>
<keyword evidence="2" id="KW-1185">Reference proteome</keyword>
<dbReference type="AlphaFoldDB" id="A0A0C9US60"/>
<dbReference type="EMBL" id="KN837317">
    <property type="protein sequence ID" value="KIJ28050.1"/>
    <property type="molecule type" value="Genomic_DNA"/>
</dbReference>